<proteinExistence type="predicted"/>
<reference evidence="1 2" key="2">
    <citation type="journal article" date="2017" name="Front. Plant Sci.">
        <title>Gene Classification and Mining of Molecular Markers Useful in Red Clover (Trifolium pratense) Breeding.</title>
        <authorList>
            <person name="Istvanek J."/>
            <person name="Dluhosova J."/>
            <person name="Dluhos P."/>
            <person name="Patkova L."/>
            <person name="Nedelnik J."/>
            <person name="Repkova J."/>
        </authorList>
    </citation>
    <scope>NUCLEOTIDE SEQUENCE [LARGE SCALE GENOMIC DNA]</scope>
    <source>
        <strain evidence="2">cv. Tatra</strain>
        <tissue evidence="1">Young leaves</tissue>
    </source>
</reference>
<dbReference type="AlphaFoldDB" id="A0A2K3LXU5"/>
<accession>A0A2K3LXU5</accession>
<reference evidence="1 2" key="1">
    <citation type="journal article" date="2014" name="Am. J. Bot.">
        <title>Genome assembly and annotation for red clover (Trifolium pratense; Fabaceae).</title>
        <authorList>
            <person name="Istvanek J."/>
            <person name="Jaros M."/>
            <person name="Krenek A."/>
            <person name="Repkova J."/>
        </authorList>
    </citation>
    <scope>NUCLEOTIDE SEQUENCE [LARGE SCALE GENOMIC DNA]</scope>
    <source>
        <strain evidence="2">cv. Tatra</strain>
        <tissue evidence="1">Young leaves</tissue>
    </source>
</reference>
<gene>
    <name evidence="1" type="ORF">L195_g039401</name>
</gene>
<organism evidence="1 2">
    <name type="scientific">Trifolium pratense</name>
    <name type="common">Red clover</name>
    <dbReference type="NCBI Taxonomy" id="57577"/>
    <lineage>
        <taxon>Eukaryota</taxon>
        <taxon>Viridiplantae</taxon>
        <taxon>Streptophyta</taxon>
        <taxon>Embryophyta</taxon>
        <taxon>Tracheophyta</taxon>
        <taxon>Spermatophyta</taxon>
        <taxon>Magnoliopsida</taxon>
        <taxon>eudicotyledons</taxon>
        <taxon>Gunneridae</taxon>
        <taxon>Pentapetalae</taxon>
        <taxon>rosids</taxon>
        <taxon>fabids</taxon>
        <taxon>Fabales</taxon>
        <taxon>Fabaceae</taxon>
        <taxon>Papilionoideae</taxon>
        <taxon>50 kb inversion clade</taxon>
        <taxon>NPAAA clade</taxon>
        <taxon>Hologalegina</taxon>
        <taxon>IRL clade</taxon>
        <taxon>Trifolieae</taxon>
        <taxon>Trifolium</taxon>
    </lineage>
</organism>
<comment type="caution">
    <text evidence="1">The sequence shown here is derived from an EMBL/GenBank/DDBJ whole genome shotgun (WGS) entry which is preliminary data.</text>
</comment>
<dbReference type="EMBL" id="ASHM01043940">
    <property type="protein sequence ID" value="PNX83360.1"/>
    <property type="molecule type" value="Genomic_DNA"/>
</dbReference>
<dbReference type="Proteomes" id="UP000236291">
    <property type="component" value="Unassembled WGS sequence"/>
</dbReference>
<evidence type="ECO:0000313" key="2">
    <source>
        <dbReference type="Proteomes" id="UP000236291"/>
    </source>
</evidence>
<name>A0A2K3LXU5_TRIPR</name>
<protein>
    <submittedName>
        <fullName evidence="1">Uncharacterized protein</fullName>
    </submittedName>
</protein>
<evidence type="ECO:0000313" key="1">
    <source>
        <dbReference type="EMBL" id="PNX83360.1"/>
    </source>
</evidence>
<sequence length="117" mass="13166">MLYRKKLRIVCKCSIAGGVRIGKYGRRYTCRDNGTEPIGNRDRTVVHVIRDEDKFVGSGTQKREVRQRTGIAQRRRKCYAYTDKLGAKGLGKNLNSCPPLNLGTTICPLHRSNGSLK</sequence>